<dbReference type="SUPFAM" id="SSF54427">
    <property type="entry name" value="NTF2-like"/>
    <property type="match status" value="1"/>
</dbReference>
<dbReference type="EMBL" id="JBHMBS010000001">
    <property type="protein sequence ID" value="MFB9674526.1"/>
    <property type="molecule type" value="Genomic_DNA"/>
</dbReference>
<evidence type="ECO:0000259" key="1">
    <source>
        <dbReference type="Pfam" id="PF14534"/>
    </source>
</evidence>
<protein>
    <submittedName>
        <fullName evidence="2">YybH family protein</fullName>
    </submittedName>
</protein>
<reference evidence="2 3" key="1">
    <citation type="submission" date="2024-09" db="EMBL/GenBank/DDBJ databases">
        <authorList>
            <person name="Sun Q."/>
            <person name="Mori K."/>
        </authorList>
    </citation>
    <scope>NUCLEOTIDE SEQUENCE [LARGE SCALE GENOMIC DNA]</scope>
    <source>
        <strain evidence="2 3">JCM 3028</strain>
    </source>
</reference>
<dbReference type="InterPro" id="IPR032710">
    <property type="entry name" value="NTF2-like_dom_sf"/>
</dbReference>
<name>A0ABV5T619_9ACTN</name>
<gene>
    <name evidence="2" type="ORF">ACFFRH_03410</name>
</gene>
<sequence>MTSSTRSTFAPVSDPYQHTENFRRAFNSGDAAAVEAGLEDGAVFVRGPGDPVTGGEASKAIADFLALGLPMDIRDRHVYVADDIALIIADWVVEGTGPGGDHMRMEGTSTDVIRRGADGLWRSVIDNPHGTTRPAA</sequence>
<dbReference type="Gene3D" id="3.10.450.50">
    <property type="match status" value="1"/>
</dbReference>
<evidence type="ECO:0000313" key="2">
    <source>
        <dbReference type="EMBL" id="MFB9674526.1"/>
    </source>
</evidence>
<dbReference type="Pfam" id="PF14534">
    <property type="entry name" value="DUF4440"/>
    <property type="match status" value="1"/>
</dbReference>
<feature type="domain" description="DUF4440" evidence="1">
    <location>
        <begin position="20"/>
        <end position="122"/>
    </location>
</feature>
<evidence type="ECO:0000313" key="3">
    <source>
        <dbReference type="Proteomes" id="UP001589610"/>
    </source>
</evidence>
<comment type="caution">
    <text evidence="2">The sequence shown here is derived from an EMBL/GenBank/DDBJ whole genome shotgun (WGS) entry which is preliminary data.</text>
</comment>
<dbReference type="RefSeq" id="WP_344747188.1">
    <property type="nucleotide sequence ID" value="NZ_BAAAWW010000120.1"/>
</dbReference>
<accession>A0ABV5T619</accession>
<organism evidence="2 3">
    <name type="scientific">Streptosporangium vulgare</name>
    <dbReference type="NCBI Taxonomy" id="46190"/>
    <lineage>
        <taxon>Bacteria</taxon>
        <taxon>Bacillati</taxon>
        <taxon>Actinomycetota</taxon>
        <taxon>Actinomycetes</taxon>
        <taxon>Streptosporangiales</taxon>
        <taxon>Streptosporangiaceae</taxon>
        <taxon>Streptosporangium</taxon>
    </lineage>
</organism>
<keyword evidence="3" id="KW-1185">Reference proteome</keyword>
<dbReference type="InterPro" id="IPR027843">
    <property type="entry name" value="DUF4440"/>
</dbReference>
<dbReference type="Proteomes" id="UP001589610">
    <property type="component" value="Unassembled WGS sequence"/>
</dbReference>
<proteinExistence type="predicted"/>